<keyword evidence="2" id="KW-1185">Reference proteome</keyword>
<comment type="caution">
    <text evidence="1">The sequence shown here is derived from an EMBL/GenBank/DDBJ whole genome shotgun (WGS) entry which is preliminary data.</text>
</comment>
<dbReference type="EMBL" id="WAAR01000218">
    <property type="protein sequence ID" value="KAB1102900.1"/>
    <property type="molecule type" value="Genomic_DNA"/>
</dbReference>
<feature type="non-terminal residue" evidence="1">
    <location>
        <position position="37"/>
    </location>
</feature>
<evidence type="ECO:0000313" key="1">
    <source>
        <dbReference type="EMBL" id="KAB1102900.1"/>
    </source>
</evidence>
<accession>A0ABQ6U8I4</accession>
<evidence type="ECO:0000313" key="2">
    <source>
        <dbReference type="Proteomes" id="UP000471364"/>
    </source>
</evidence>
<reference evidence="1 2" key="1">
    <citation type="submission" date="2019-09" db="EMBL/GenBank/DDBJ databases">
        <title>High taxonomic diversity of Micromonospora strains isolated from Medicago sativa nodules in different geographical locations.</title>
        <authorList>
            <person name="Martinez-Hidalgo P."/>
            <person name="Flores-Felix J.D."/>
            <person name="Velazquez E."/>
            <person name="Brau L."/>
            <person name="Trujillo M.E."/>
            <person name="Martinez-Molina E."/>
        </authorList>
    </citation>
    <scope>NUCLEOTIDE SEQUENCE [LARGE SCALE GENOMIC DNA]</scope>
    <source>
        <strain evidence="1 2">ALFB5</strain>
    </source>
</reference>
<organism evidence="1 2">
    <name type="scientific">Micromonospora aurantiaca</name>
    <name type="common">nom. illeg.</name>
    <dbReference type="NCBI Taxonomy" id="47850"/>
    <lineage>
        <taxon>Bacteria</taxon>
        <taxon>Bacillati</taxon>
        <taxon>Actinomycetota</taxon>
        <taxon>Actinomycetes</taxon>
        <taxon>Micromonosporales</taxon>
        <taxon>Micromonosporaceae</taxon>
        <taxon>Micromonospora</taxon>
    </lineage>
</organism>
<gene>
    <name evidence="1" type="ORF">F6X54_30195</name>
</gene>
<sequence>MPTSPAQAPTVPAHVLPHRTPAQLLAVARDGRPRPAR</sequence>
<name>A0ABQ6U8I4_9ACTN</name>
<proteinExistence type="predicted"/>
<dbReference type="Proteomes" id="UP000471364">
    <property type="component" value="Unassembled WGS sequence"/>
</dbReference>
<protein>
    <submittedName>
        <fullName evidence="1">Chromosome segregation protein SMC</fullName>
    </submittedName>
</protein>